<protein>
    <submittedName>
        <fullName evidence="2">Uncharacterized protein</fullName>
    </submittedName>
</protein>
<organism evidence="2 3">
    <name type="scientific">Astrephomene gubernaculifera</name>
    <dbReference type="NCBI Taxonomy" id="47775"/>
    <lineage>
        <taxon>Eukaryota</taxon>
        <taxon>Viridiplantae</taxon>
        <taxon>Chlorophyta</taxon>
        <taxon>core chlorophytes</taxon>
        <taxon>Chlorophyceae</taxon>
        <taxon>CS clade</taxon>
        <taxon>Chlamydomonadales</taxon>
        <taxon>Astrephomenaceae</taxon>
        <taxon>Astrephomene</taxon>
    </lineage>
</organism>
<feature type="compositionally biased region" description="Basic and acidic residues" evidence="1">
    <location>
        <begin position="160"/>
        <end position="171"/>
    </location>
</feature>
<evidence type="ECO:0000313" key="3">
    <source>
        <dbReference type="Proteomes" id="UP001054857"/>
    </source>
</evidence>
<reference evidence="2 3" key="1">
    <citation type="journal article" date="2021" name="Sci. Rep.">
        <title>Genome sequencing of the multicellular alga Astrephomene provides insights into convergent evolution of germ-soma differentiation.</title>
        <authorList>
            <person name="Yamashita S."/>
            <person name="Yamamoto K."/>
            <person name="Matsuzaki R."/>
            <person name="Suzuki S."/>
            <person name="Yamaguchi H."/>
            <person name="Hirooka S."/>
            <person name="Minakuchi Y."/>
            <person name="Miyagishima S."/>
            <person name="Kawachi M."/>
            <person name="Toyoda A."/>
            <person name="Nozaki H."/>
        </authorList>
    </citation>
    <scope>NUCLEOTIDE SEQUENCE [LARGE SCALE GENOMIC DNA]</scope>
    <source>
        <strain evidence="2 3">NIES-4017</strain>
    </source>
</reference>
<feature type="region of interest" description="Disordered" evidence="1">
    <location>
        <begin position="160"/>
        <end position="193"/>
    </location>
</feature>
<evidence type="ECO:0000313" key="2">
    <source>
        <dbReference type="EMBL" id="GFR50155.1"/>
    </source>
</evidence>
<accession>A0AAD3DY21</accession>
<keyword evidence="3" id="KW-1185">Reference proteome</keyword>
<dbReference type="EMBL" id="BMAR01000035">
    <property type="protein sequence ID" value="GFR50155.1"/>
    <property type="molecule type" value="Genomic_DNA"/>
</dbReference>
<dbReference type="AlphaFoldDB" id="A0AAD3DY21"/>
<proteinExistence type="predicted"/>
<sequence>MNLTARHAFDENATPQFRNAKSGFGAGLGGFKDSAKVQPCKATSQLRSRKALGDVTNTLRATAASSTKPAPSKAFQTVPEASIEHMAGKGWRAMEEELQQQKEAATLNRLKRVAEAASTWTTGYRCFLQMDVDGSDDDSDAQSDSGERFEETPIVVYMHAERQSQDEDALRRLRSSSQDVSSLLPDVPSQPLDLDFCWSDDDLY</sequence>
<comment type="caution">
    <text evidence="2">The sequence shown here is derived from an EMBL/GenBank/DDBJ whole genome shotgun (WGS) entry which is preliminary data.</text>
</comment>
<evidence type="ECO:0000256" key="1">
    <source>
        <dbReference type="SAM" id="MobiDB-lite"/>
    </source>
</evidence>
<dbReference type="Proteomes" id="UP001054857">
    <property type="component" value="Unassembled WGS sequence"/>
</dbReference>
<gene>
    <name evidence="2" type="ORF">Agub_g12318</name>
</gene>
<name>A0AAD3DY21_9CHLO</name>